<accession>A0A1B8GC85</accession>
<feature type="compositionally biased region" description="Basic and acidic residues" evidence="3">
    <location>
        <begin position="10"/>
        <end position="21"/>
    </location>
</feature>
<feature type="transmembrane region" description="Helical" evidence="4">
    <location>
        <begin position="181"/>
        <end position="206"/>
    </location>
</feature>
<feature type="transmembrane region" description="Helical" evidence="4">
    <location>
        <begin position="285"/>
        <end position="306"/>
    </location>
</feature>
<dbReference type="InterPro" id="IPR050327">
    <property type="entry name" value="Proton-linked_MCT"/>
</dbReference>
<dbReference type="AlphaFoldDB" id="A0A1B8GC85"/>
<sequence>MHDISQGAPGDRKAIDKEKGETLSIHSSDTSPDNESSSLGKQDGEEYTGSAPISKTESNVVRRVLTHLSARTSNVSIGPPPDGGFHAWLQCAMACMTVTTTWGFVNSFGMFQSFYVGFLNRPPSDIAWIGGFQVFFLFFVGTFSGRLADAGYFKQVIFVGSFLQLLGIYMASISTQYWQLILSHGICVGLGNGCIFAPSVALVSTYFSTKKSLAIGISASGGAIGGLIFPAMVQNLLPKIGFAWTMRSLGLVDAFFLLCVNLFAKQRVPPRRSGQFLDLQSFRDMTYTLYGIGMFFTFWGLYFPFFYLSAFARDKIGFEQTKSINLVLLLNGVGIPARIFANYVADTWTGPLNLMLFAALGGSIVMYTMAAIHDTAGLYTWTVIYGIPGAGVQSLFPAVLGSLTAKDLSKAGVRIGMIFTMVSFAVLSGPPICGALITAGNGSYLGPQLFTGSSILLGWGLMCGARFATAGTNVKIRI</sequence>
<evidence type="ECO:0008006" key="7">
    <source>
        <dbReference type="Google" id="ProtNLM"/>
    </source>
</evidence>
<evidence type="ECO:0000256" key="3">
    <source>
        <dbReference type="SAM" id="MobiDB-lite"/>
    </source>
</evidence>
<dbReference type="Proteomes" id="UP000091956">
    <property type="component" value="Unassembled WGS sequence"/>
</dbReference>
<dbReference type="RefSeq" id="XP_018127166.1">
    <property type="nucleotide sequence ID" value="XM_018278122.2"/>
</dbReference>
<evidence type="ECO:0000313" key="6">
    <source>
        <dbReference type="Proteomes" id="UP000091956"/>
    </source>
</evidence>
<feature type="transmembrane region" description="Helical" evidence="4">
    <location>
        <begin position="326"/>
        <end position="345"/>
    </location>
</feature>
<dbReference type="GO" id="GO:0016020">
    <property type="term" value="C:membrane"/>
    <property type="evidence" value="ECO:0007669"/>
    <property type="project" value="UniProtKB-SubCell"/>
</dbReference>
<proteinExistence type="inferred from homology"/>
<evidence type="ECO:0000256" key="4">
    <source>
        <dbReference type="SAM" id="Phobius"/>
    </source>
</evidence>
<dbReference type="PANTHER" id="PTHR11360">
    <property type="entry name" value="MONOCARBOXYLATE TRANSPORTER"/>
    <property type="match status" value="1"/>
</dbReference>
<feature type="transmembrane region" description="Helical" evidence="4">
    <location>
        <begin position="449"/>
        <end position="468"/>
    </location>
</feature>
<feature type="transmembrane region" description="Helical" evidence="4">
    <location>
        <begin position="87"/>
        <end position="105"/>
    </location>
</feature>
<organism evidence="5 6">
    <name type="scientific">Pseudogymnoascus verrucosus</name>
    <dbReference type="NCBI Taxonomy" id="342668"/>
    <lineage>
        <taxon>Eukaryota</taxon>
        <taxon>Fungi</taxon>
        <taxon>Dikarya</taxon>
        <taxon>Ascomycota</taxon>
        <taxon>Pezizomycotina</taxon>
        <taxon>Leotiomycetes</taxon>
        <taxon>Thelebolales</taxon>
        <taxon>Thelebolaceae</taxon>
        <taxon>Pseudogymnoascus</taxon>
    </lineage>
</organism>
<dbReference type="InterPro" id="IPR011701">
    <property type="entry name" value="MFS"/>
</dbReference>
<name>A0A1B8GC85_9PEZI</name>
<dbReference type="Gene3D" id="1.20.1250.20">
    <property type="entry name" value="MFS general substrate transporter like domains"/>
    <property type="match status" value="2"/>
</dbReference>
<keyword evidence="4" id="KW-0472">Membrane</keyword>
<feature type="transmembrane region" description="Helical" evidence="4">
    <location>
        <begin position="125"/>
        <end position="144"/>
    </location>
</feature>
<dbReference type="GeneID" id="28842088"/>
<protein>
    <recommendedName>
        <fullName evidence="7">Major facilitator superfamily (MFS) profile domain-containing protein</fullName>
    </recommendedName>
</protein>
<dbReference type="SUPFAM" id="SSF103473">
    <property type="entry name" value="MFS general substrate transporter"/>
    <property type="match status" value="1"/>
</dbReference>
<dbReference type="OrthoDB" id="6499973at2759"/>
<keyword evidence="4" id="KW-0812">Transmembrane</keyword>
<gene>
    <name evidence="5" type="ORF">VE01_08702</name>
</gene>
<feature type="transmembrane region" description="Helical" evidence="4">
    <location>
        <begin position="213"/>
        <end position="232"/>
    </location>
</feature>
<dbReference type="Pfam" id="PF07690">
    <property type="entry name" value="MFS_1"/>
    <property type="match status" value="1"/>
</dbReference>
<dbReference type="EMBL" id="KV460253">
    <property type="protein sequence ID" value="OBT93433.1"/>
    <property type="molecule type" value="Genomic_DNA"/>
</dbReference>
<feature type="transmembrane region" description="Helical" evidence="4">
    <location>
        <begin position="244"/>
        <end position="264"/>
    </location>
</feature>
<keyword evidence="6" id="KW-1185">Reference proteome</keyword>
<dbReference type="GO" id="GO:0022857">
    <property type="term" value="F:transmembrane transporter activity"/>
    <property type="evidence" value="ECO:0007669"/>
    <property type="project" value="InterPro"/>
</dbReference>
<feature type="transmembrane region" description="Helical" evidence="4">
    <location>
        <begin position="378"/>
        <end position="403"/>
    </location>
</feature>
<dbReference type="PANTHER" id="PTHR11360:SF130">
    <property type="entry name" value="MAJOR FACILITATOR SUPERFAMILY (MFS) PROFILE DOMAIN-CONTAINING PROTEIN-RELATED"/>
    <property type="match status" value="1"/>
</dbReference>
<comment type="subcellular location">
    <subcellularLocation>
        <location evidence="1">Membrane</location>
        <topology evidence="1">Multi-pass membrane protein</topology>
    </subcellularLocation>
</comment>
<feature type="transmembrane region" description="Helical" evidence="4">
    <location>
        <begin position="156"/>
        <end position="175"/>
    </location>
</feature>
<feature type="transmembrane region" description="Helical" evidence="4">
    <location>
        <begin position="352"/>
        <end position="372"/>
    </location>
</feature>
<evidence type="ECO:0000256" key="1">
    <source>
        <dbReference type="ARBA" id="ARBA00004141"/>
    </source>
</evidence>
<evidence type="ECO:0000313" key="5">
    <source>
        <dbReference type="EMBL" id="OBT93433.1"/>
    </source>
</evidence>
<comment type="similarity">
    <text evidence="2">Belongs to the major facilitator superfamily. Monocarboxylate porter (TC 2.A.1.13) family.</text>
</comment>
<feature type="transmembrane region" description="Helical" evidence="4">
    <location>
        <begin position="415"/>
        <end position="437"/>
    </location>
</feature>
<keyword evidence="4" id="KW-1133">Transmembrane helix</keyword>
<reference evidence="5 6" key="1">
    <citation type="submission" date="2016-03" db="EMBL/GenBank/DDBJ databases">
        <title>Comparative genomics of Pseudogymnoascus destructans, the fungus causing white-nose syndrome of bats.</title>
        <authorList>
            <person name="Palmer J.M."/>
            <person name="Drees K.P."/>
            <person name="Foster J.T."/>
            <person name="Lindner D.L."/>
        </authorList>
    </citation>
    <scope>NUCLEOTIDE SEQUENCE [LARGE SCALE GENOMIC DNA]</scope>
    <source>
        <strain evidence="5 6">UAMH 10579</strain>
    </source>
</reference>
<evidence type="ECO:0000256" key="2">
    <source>
        <dbReference type="ARBA" id="ARBA00006727"/>
    </source>
</evidence>
<reference evidence="6" key="2">
    <citation type="journal article" date="2018" name="Nat. Commun.">
        <title>Extreme sensitivity to ultraviolet light in the fungal pathogen causing white-nose syndrome of bats.</title>
        <authorList>
            <person name="Palmer J.M."/>
            <person name="Drees K.P."/>
            <person name="Foster J.T."/>
            <person name="Lindner D.L."/>
        </authorList>
    </citation>
    <scope>NUCLEOTIDE SEQUENCE [LARGE SCALE GENOMIC DNA]</scope>
    <source>
        <strain evidence="6">UAMH 10579</strain>
    </source>
</reference>
<feature type="compositionally biased region" description="Low complexity" evidence="3">
    <location>
        <begin position="27"/>
        <end position="38"/>
    </location>
</feature>
<feature type="region of interest" description="Disordered" evidence="3">
    <location>
        <begin position="1"/>
        <end position="52"/>
    </location>
</feature>
<dbReference type="InterPro" id="IPR036259">
    <property type="entry name" value="MFS_trans_sf"/>
</dbReference>